<organism evidence="3 4">
    <name type="scientific">Kipferlia bialata</name>
    <dbReference type="NCBI Taxonomy" id="797122"/>
    <lineage>
        <taxon>Eukaryota</taxon>
        <taxon>Metamonada</taxon>
        <taxon>Carpediemonas-like organisms</taxon>
        <taxon>Kipferlia</taxon>
    </lineage>
</organism>
<gene>
    <name evidence="3" type="ORF">KIPB_000136</name>
</gene>
<reference evidence="3 4" key="1">
    <citation type="journal article" date="2018" name="PLoS ONE">
        <title>The draft genome of Kipferlia bialata reveals reductive genome evolution in fornicate parasites.</title>
        <authorList>
            <person name="Tanifuji G."/>
            <person name="Takabayashi S."/>
            <person name="Kume K."/>
            <person name="Takagi M."/>
            <person name="Nakayama T."/>
            <person name="Kamikawa R."/>
            <person name="Inagaki Y."/>
            <person name="Hashimoto T."/>
        </authorList>
    </citation>
    <scope>NUCLEOTIDE SEQUENCE [LARGE SCALE GENOMIC DNA]</scope>
    <source>
        <strain evidence="3">NY0173</strain>
    </source>
</reference>
<feature type="transmembrane region" description="Helical" evidence="2">
    <location>
        <begin position="202"/>
        <end position="223"/>
    </location>
</feature>
<keyword evidence="4" id="KW-1185">Reference proteome</keyword>
<accession>A0A9K3CLL7</accession>
<keyword evidence="2" id="KW-1133">Transmembrane helix</keyword>
<dbReference type="AlphaFoldDB" id="A0A9K3CLL7"/>
<keyword evidence="2" id="KW-0812">Transmembrane</keyword>
<evidence type="ECO:0000313" key="4">
    <source>
        <dbReference type="Proteomes" id="UP000265618"/>
    </source>
</evidence>
<dbReference type="EMBL" id="BDIP01000014">
    <property type="protein sequence ID" value="GIQ79488.1"/>
    <property type="molecule type" value="Genomic_DNA"/>
</dbReference>
<feature type="transmembrane region" description="Helical" evidence="2">
    <location>
        <begin position="70"/>
        <end position="93"/>
    </location>
</feature>
<proteinExistence type="predicted"/>
<evidence type="ECO:0000256" key="2">
    <source>
        <dbReference type="SAM" id="Phobius"/>
    </source>
</evidence>
<keyword evidence="2" id="KW-0472">Membrane</keyword>
<sequence>MTFTCPTDSLDPYPVSTDYICPVNSEGGYPYSWLEMEEVSDYPVSEEADIKMSLLRRLWFSSFRDQDGDVTVYSVIHAIAGPLACGVVLYLLVTLVRDPRGLRTVEATRAYREDYRLTQDPTPEVLAKWDKQDRKYRKRVALLKALDQTKVLRVSVPSLRTKLHYSAEEGEMHYATEGERENTDSDNYEDVQEMGQVVGGQVTMVFLLIGALLLVLLLELFLATPTPYLPQALYTPLPSYDINERKVESVPYTSLDDTVARVLADWTAAHDNLYVVEVVGGDWGTSCIDYSIVEDMYMSDRLKVIFGASAGIMPLGAQATPPTPLSALRDSGSLQLKSEGCTIKGSGMPCEALYTKDWFNPLDQPLVAYGCYVDDQAVYHHLTLVSTAMSTALPVGENPVYSVSWVPSEQFPLMGLSSPAVLKFLDSENPAVIYPTVPRFFSREYITCGLYGTIQNRLGDGVFSQAELDGTFAECLQYPSQVKWSLFGPYNDGRNSWDTSRITSVAASPLPVVDNDAEDLDYGANVAAGCVLSCTDGDCIYVGLMCEALQRGDDLSPSNLPKETQRVTTERFRTAPFQQPDGVLCPSQVFDVSTQRGTAQTASGAMSLFGVYTFSDHFGTLYNNVSTELRVCEGSSVPTASDPLSVTIRRTTEQSVTTVEFGIPSTTEGILSALALVGALFASHAVTLMVIETVHEKAANIKKKPKASTPVEERSEASATDEEGLTTSLLHGRQ</sequence>
<name>A0A9K3CLL7_9EUKA</name>
<dbReference type="Proteomes" id="UP000265618">
    <property type="component" value="Unassembled WGS sequence"/>
</dbReference>
<protein>
    <submittedName>
        <fullName evidence="3">Uncharacterized protein</fullName>
    </submittedName>
</protein>
<feature type="compositionally biased region" description="Polar residues" evidence="1">
    <location>
        <begin position="725"/>
        <end position="734"/>
    </location>
</feature>
<feature type="region of interest" description="Disordered" evidence="1">
    <location>
        <begin position="701"/>
        <end position="734"/>
    </location>
</feature>
<comment type="caution">
    <text evidence="3">The sequence shown here is derived from an EMBL/GenBank/DDBJ whole genome shotgun (WGS) entry which is preliminary data.</text>
</comment>
<evidence type="ECO:0000256" key="1">
    <source>
        <dbReference type="SAM" id="MobiDB-lite"/>
    </source>
</evidence>
<evidence type="ECO:0000313" key="3">
    <source>
        <dbReference type="EMBL" id="GIQ79488.1"/>
    </source>
</evidence>